<dbReference type="Proteomes" id="UP001187682">
    <property type="component" value="Unassembled WGS sequence"/>
</dbReference>
<protein>
    <submittedName>
        <fullName evidence="1">Uncharacterized protein</fullName>
    </submittedName>
</protein>
<reference evidence="1" key="1">
    <citation type="submission" date="2018-03" db="EMBL/GenBank/DDBJ databases">
        <authorList>
            <person name="Guldener U."/>
        </authorList>
    </citation>
    <scope>NUCLEOTIDE SEQUENCE</scope>
</reference>
<keyword evidence="2" id="KW-1185">Reference proteome</keyword>
<organism evidence="1 2">
    <name type="scientific">Cephalotrichum gorgonifer</name>
    <dbReference type="NCBI Taxonomy" id="2041049"/>
    <lineage>
        <taxon>Eukaryota</taxon>
        <taxon>Fungi</taxon>
        <taxon>Dikarya</taxon>
        <taxon>Ascomycota</taxon>
        <taxon>Pezizomycotina</taxon>
        <taxon>Sordariomycetes</taxon>
        <taxon>Hypocreomycetidae</taxon>
        <taxon>Microascales</taxon>
        <taxon>Microascaceae</taxon>
        <taxon>Cephalotrichum</taxon>
    </lineage>
</organism>
<dbReference type="EMBL" id="ONZQ02000016">
    <property type="protein sequence ID" value="SPO06554.1"/>
    <property type="molecule type" value="Genomic_DNA"/>
</dbReference>
<name>A0AAE8SZ64_9PEZI</name>
<comment type="caution">
    <text evidence="1">The sequence shown here is derived from an EMBL/GenBank/DDBJ whole genome shotgun (WGS) entry which is preliminary data.</text>
</comment>
<accession>A0AAE8SZ64</accession>
<evidence type="ECO:0000313" key="2">
    <source>
        <dbReference type="Proteomes" id="UP001187682"/>
    </source>
</evidence>
<dbReference type="AlphaFoldDB" id="A0AAE8SZ64"/>
<proteinExistence type="predicted"/>
<sequence>MVGTTAVDPVVPVPDYTTSTNLGQLPPTTFPPDCLNSHFDLNTIALVLPWTYNTQECTTTNGPKPGPTPKSTTFHAVSSLDDDVSRRARRIFNQEVLSTWTFALGPRFQNPWQIAYPIQVPFAADRDGLRPERRPPRCWG</sequence>
<gene>
    <name evidence="1" type="ORF">DNG_09244</name>
</gene>
<evidence type="ECO:0000313" key="1">
    <source>
        <dbReference type="EMBL" id="SPO06554.1"/>
    </source>
</evidence>